<dbReference type="SUPFAM" id="SSF56112">
    <property type="entry name" value="Protein kinase-like (PK-like)"/>
    <property type="match status" value="1"/>
</dbReference>
<keyword evidence="1" id="KW-0175">Coiled coil</keyword>
<evidence type="ECO:0000256" key="1">
    <source>
        <dbReference type="SAM" id="Coils"/>
    </source>
</evidence>
<evidence type="ECO:0000313" key="4">
    <source>
        <dbReference type="Proteomes" id="UP001447188"/>
    </source>
</evidence>
<name>A0ABR3G4X8_9PEZI</name>
<dbReference type="InterPro" id="IPR000719">
    <property type="entry name" value="Prot_kinase_dom"/>
</dbReference>
<feature type="domain" description="Protein kinase" evidence="2">
    <location>
        <begin position="436"/>
        <end position="719"/>
    </location>
</feature>
<keyword evidence="4" id="KW-1185">Reference proteome</keyword>
<protein>
    <recommendedName>
        <fullName evidence="2">Protein kinase domain-containing protein</fullName>
    </recommendedName>
</protein>
<feature type="coiled-coil region" evidence="1">
    <location>
        <begin position="144"/>
        <end position="203"/>
    </location>
</feature>
<dbReference type="SMART" id="SM00220">
    <property type="entry name" value="S_TKc"/>
    <property type="match status" value="1"/>
</dbReference>
<accession>A0ABR3G4X8</accession>
<dbReference type="EMBL" id="JBBBZM010000381">
    <property type="protein sequence ID" value="KAL0630792.1"/>
    <property type="molecule type" value="Genomic_DNA"/>
</dbReference>
<organism evidence="3 4">
    <name type="scientific">Discina gigas</name>
    <dbReference type="NCBI Taxonomy" id="1032678"/>
    <lineage>
        <taxon>Eukaryota</taxon>
        <taxon>Fungi</taxon>
        <taxon>Dikarya</taxon>
        <taxon>Ascomycota</taxon>
        <taxon>Pezizomycotina</taxon>
        <taxon>Pezizomycetes</taxon>
        <taxon>Pezizales</taxon>
        <taxon>Discinaceae</taxon>
        <taxon>Discina</taxon>
    </lineage>
</organism>
<dbReference type="PROSITE" id="PS50011">
    <property type="entry name" value="PROTEIN_KINASE_DOM"/>
    <property type="match status" value="1"/>
</dbReference>
<dbReference type="Gene3D" id="1.10.510.10">
    <property type="entry name" value="Transferase(Phosphotransferase) domain 1"/>
    <property type="match status" value="1"/>
</dbReference>
<dbReference type="Pfam" id="PF00069">
    <property type="entry name" value="Pkinase"/>
    <property type="match status" value="1"/>
</dbReference>
<dbReference type="InterPro" id="IPR011009">
    <property type="entry name" value="Kinase-like_dom_sf"/>
</dbReference>
<gene>
    <name evidence="3" type="ORF">Q9L58_010359</name>
</gene>
<reference evidence="3 4" key="1">
    <citation type="submission" date="2024-02" db="EMBL/GenBank/DDBJ databases">
        <title>Discinaceae phylogenomics.</title>
        <authorList>
            <person name="Dirks A.C."/>
            <person name="James T.Y."/>
        </authorList>
    </citation>
    <scope>NUCLEOTIDE SEQUENCE [LARGE SCALE GENOMIC DNA]</scope>
    <source>
        <strain evidence="3 4">ACD0624</strain>
    </source>
</reference>
<proteinExistence type="predicted"/>
<comment type="caution">
    <text evidence="3">The sequence shown here is derived from an EMBL/GenBank/DDBJ whole genome shotgun (WGS) entry which is preliminary data.</text>
</comment>
<evidence type="ECO:0000313" key="3">
    <source>
        <dbReference type="EMBL" id="KAL0630792.1"/>
    </source>
</evidence>
<dbReference type="Proteomes" id="UP001447188">
    <property type="component" value="Unassembled WGS sequence"/>
</dbReference>
<evidence type="ECO:0000259" key="2">
    <source>
        <dbReference type="PROSITE" id="PS50011"/>
    </source>
</evidence>
<sequence length="719" mass="80640">MTGSPSAAADSADSPEDLLQHLRALNINTPTLQWEPDAFLSMNTIKRTFDSRFDPVRYVFLPNVLCAGLPGDFLMIHYAFEIPRMRSNIAPSWESFKDTLLTALCQPYRTALSALEMEHATKDSEILRLVSSHAIKDSEILQLVASHQADLAKHQERVLALKMEHVTKDSEILRLVSSHKADLAKHQETIVTLTAQVKKLRNENDYLHGEVLRLAREAIETGPKRADPDGVPATSTRAQTWKEVMADDYNRMEEILPKLDNLVRDAEVTQLAATKFVKEPAMYKQVQECFAAHLTIPEGEGHPGSQVIDTHAIQVINGLKPDLSIVGAARTLATATGIISAVELKAGALTGDSFGQLYDYLKGIQKAQPNRRIVIGLLSNLTQNRFLTLEKSPGYRTRCLRYQSVRLEVALTYLRDVVVMSPLYHPPASVFVHDLGRLVMYMGNPTFSTVGEFRIPSSITTPKFREQRWVDPDFKMPSGDVRMVVKRTTPGVYSMSFESRAPRSVDNEIRILRRMLGKKNKQGEILAGGRLPRIIYNTHDLNEFGMLPRGRAIHPSNRLIDWGKVVVDVIDALAWLHHLGIIHRDVRLDNIVWDTDHAVLIDLGAAVDMSNHDGSHVPFVGGYVCCPPGIIGHLGDSYLPRPADDCLAVVLLVNTILFPARWEQFRSAKLEMAGSDESRILAQFWDNLKASEIWKQFFLAACGSEYVELKKLVQFFVYL</sequence>